<evidence type="ECO:0000313" key="3">
    <source>
        <dbReference type="Proteomes" id="UP001632038"/>
    </source>
</evidence>
<keyword evidence="3" id="KW-1185">Reference proteome</keyword>
<organism evidence="2 3">
    <name type="scientific">Castilleja foliolosa</name>
    <dbReference type="NCBI Taxonomy" id="1961234"/>
    <lineage>
        <taxon>Eukaryota</taxon>
        <taxon>Viridiplantae</taxon>
        <taxon>Streptophyta</taxon>
        <taxon>Embryophyta</taxon>
        <taxon>Tracheophyta</taxon>
        <taxon>Spermatophyta</taxon>
        <taxon>Magnoliopsida</taxon>
        <taxon>eudicotyledons</taxon>
        <taxon>Gunneridae</taxon>
        <taxon>Pentapetalae</taxon>
        <taxon>asterids</taxon>
        <taxon>lamiids</taxon>
        <taxon>Lamiales</taxon>
        <taxon>Orobanchaceae</taxon>
        <taxon>Pedicularideae</taxon>
        <taxon>Castillejinae</taxon>
        <taxon>Castilleja</taxon>
    </lineage>
</organism>
<protein>
    <submittedName>
        <fullName evidence="2">Uncharacterized protein</fullName>
    </submittedName>
</protein>
<dbReference type="Proteomes" id="UP001632038">
    <property type="component" value="Unassembled WGS sequence"/>
</dbReference>
<accession>A0ABD3DK13</accession>
<evidence type="ECO:0000313" key="2">
    <source>
        <dbReference type="EMBL" id="KAL3642645.1"/>
    </source>
</evidence>
<comment type="caution">
    <text evidence="2">The sequence shown here is derived from an EMBL/GenBank/DDBJ whole genome shotgun (WGS) entry which is preliminary data.</text>
</comment>
<reference evidence="3" key="1">
    <citation type="journal article" date="2024" name="IScience">
        <title>Strigolactones Initiate the Formation of Haustorium-like Structures in Castilleja.</title>
        <authorList>
            <person name="Buerger M."/>
            <person name="Peterson D."/>
            <person name="Chory J."/>
        </authorList>
    </citation>
    <scope>NUCLEOTIDE SEQUENCE [LARGE SCALE GENOMIC DNA]</scope>
</reference>
<sequence>MAVLYHKFQRLLTKLRFKSGDHGHVYYKKLEFEKDEMKQRCCARGYVPVYVGEINEPKILYRVPTGAFNSPAFAALLDEYRDDIGDCCGPISVPCSTVDFERALRCAMIK</sequence>
<comment type="similarity">
    <text evidence="1">Belongs to the ARG7 family.</text>
</comment>
<evidence type="ECO:0000256" key="1">
    <source>
        <dbReference type="ARBA" id="ARBA00006974"/>
    </source>
</evidence>
<proteinExistence type="inferred from homology"/>
<dbReference type="Pfam" id="PF02519">
    <property type="entry name" value="Auxin_inducible"/>
    <property type="match status" value="1"/>
</dbReference>
<gene>
    <name evidence="2" type="ORF">CASFOL_013460</name>
</gene>
<dbReference type="EMBL" id="JAVIJP010000016">
    <property type="protein sequence ID" value="KAL3642645.1"/>
    <property type="molecule type" value="Genomic_DNA"/>
</dbReference>
<name>A0ABD3DK13_9LAMI</name>
<dbReference type="AlphaFoldDB" id="A0ABD3DK13"/>
<dbReference type="InterPro" id="IPR003676">
    <property type="entry name" value="SAUR_fam"/>
</dbReference>